<reference evidence="1" key="2">
    <citation type="journal article" date="2015" name="Data Brief">
        <title>Shoot transcriptome of the giant reed, Arundo donax.</title>
        <authorList>
            <person name="Barrero R.A."/>
            <person name="Guerrero F.D."/>
            <person name="Moolhuijzen P."/>
            <person name="Goolsby J.A."/>
            <person name="Tidwell J."/>
            <person name="Bellgard S.E."/>
            <person name="Bellgard M.I."/>
        </authorList>
    </citation>
    <scope>NUCLEOTIDE SEQUENCE</scope>
    <source>
        <tissue evidence="1">Shoot tissue taken approximately 20 cm above the soil surface</tissue>
    </source>
</reference>
<proteinExistence type="predicted"/>
<reference evidence="1" key="1">
    <citation type="submission" date="2014-09" db="EMBL/GenBank/DDBJ databases">
        <authorList>
            <person name="Magalhaes I.L.F."/>
            <person name="Oliveira U."/>
            <person name="Santos F.R."/>
            <person name="Vidigal T.H.D.A."/>
            <person name="Brescovit A.D."/>
            <person name="Santos A.J."/>
        </authorList>
    </citation>
    <scope>NUCLEOTIDE SEQUENCE</scope>
    <source>
        <tissue evidence="1">Shoot tissue taken approximately 20 cm above the soil surface</tissue>
    </source>
</reference>
<dbReference type="AlphaFoldDB" id="A0A0A8ZMJ7"/>
<accession>A0A0A8ZMJ7</accession>
<dbReference type="EMBL" id="GBRH01257869">
    <property type="protein sequence ID" value="JAD40026.1"/>
    <property type="molecule type" value="Transcribed_RNA"/>
</dbReference>
<evidence type="ECO:0000313" key="1">
    <source>
        <dbReference type="EMBL" id="JAD40026.1"/>
    </source>
</evidence>
<protein>
    <submittedName>
        <fullName evidence="1">Uncharacterized protein</fullName>
    </submittedName>
</protein>
<name>A0A0A8ZMJ7_ARUDO</name>
<sequence>MFCSEISNRAQISSVLDSNLRSDLKFLQFRAPIDARIA</sequence>
<organism evidence="1">
    <name type="scientific">Arundo donax</name>
    <name type="common">Giant reed</name>
    <name type="synonym">Donax arundinaceus</name>
    <dbReference type="NCBI Taxonomy" id="35708"/>
    <lineage>
        <taxon>Eukaryota</taxon>
        <taxon>Viridiplantae</taxon>
        <taxon>Streptophyta</taxon>
        <taxon>Embryophyta</taxon>
        <taxon>Tracheophyta</taxon>
        <taxon>Spermatophyta</taxon>
        <taxon>Magnoliopsida</taxon>
        <taxon>Liliopsida</taxon>
        <taxon>Poales</taxon>
        <taxon>Poaceae</taxon>
        <taxon>PACMAD clade</taxon>
        <taxon>Arundinoideae</taxon>
        <taxon>Arundineae</taxon>
        <taxon>Arundo</taxon>
    </lineage>
</organism>